<reference evidence="1" key="1">
    <citation type="submission" date="2020-10" db="EMBL/GenBank/DDBJ databases">
        <title>Unveiling of a novel bifunctional photoreceptor, Dualchrome1, isolated from a cosmopolitan green alga.</title>
        <authorList>
            <person name="Suzuki S."/>
            <person name="Kawachi M."/>
        </authorList>
    </citation>
    <scope>NUCLEOTIDE SEQUENCE</scope>
    <source>
        <strain evidence="1">NIES 2893</strain>
    </source>
</reference>
<dbReference type="AlphaFoldDB" id="A0A830HTM2"/>
<organism evidence="1 2">
    <name type="scientific">Pycnococcus provasolii</name>
    <dbReference type="NCBI Taxonomy" id="41880"/>
    <lineage>
        <taxon>Eukaryota</taxon>
        <taxon>Viridiplantae</taxon>
        <taxon>Chlorophyta</taxon>
        <taxon>Pseudoscourfieldiophyceae</taxon>
        <taxon>Pseudoscourfieldiales</taxon>
        <taxon>Pycnococcaceae</taxon>
        <taxon>Pycnococcus</taxon>
    </lineage>
</organism>
<evidence type="ECO:0000313" key="2">
    <source>
        <dbReference type="Proteomes" id="UP000660262"/>
    </source>
</evidence>
<dbReference type="EMBL" id="BNJQ01000023">
    <property type="protein sequence ID" value="GHP09080.1"/>
    <property type="molecule type" value="Genomic_DNA"/>
</dbReference>
<comment type="caution">
    <text evidence="1">The sequence shown here is derived from an EMBL/GenBank/DDBJ whole genome shotgun (WGS) entry which is preliminary data.</text>
</comment>
<evidence type="ECO:0000313" key="1">
    <source>
        <dbReference type="EMBL" id="GHP09080.1"/>
    </source>
</evidence>
<proteinExistence type="predicted"/>
<sequence>MALKNRAMADSHVQGACLWNHRLFNHSGELQGNIMFCVFLNPDSDKTSLAETLEASVAGLQDKEQAARTKTYQSANQVFGCARANKSTVGRSREVVAPLLWIPP</sequence>
<accession>A0A830HTM2</accession>
<name>A0A830HTM2_9CHLO</name>
<keyword evidence="2" id="KW-1185">Reference proteome</keyword>
<protein>
    <submittedName>
        <fullName evidence="1">Uncharacterized protein</fullName>
    </submittedName>
</protein>
<gene>
    <name evidence="1" type="ORF">PPROV_000781700</name>
</gene>
<dbReference type="Proteomes" id="UP000660262">
    <property type="component" value="Unassembled WGS sequence"/>
</dbReference>